<keyword evidence="4" id="KW-1185">Reference proteome</keyword>
<evidence type="ECO:0000256" key="1">
    <source>
        <dbReference type="ARBA" id="ARBA00008390"/>
    </source>
</evidence>
<dbReference type="Pfam" id="PF00061">
    <property type="entry name" value="Lipocalin"/>
    <property type="match status" value="1"/>
</dbReference>
<dbReference type="SUPFAM" id="SSF50814">
    <property type="entry name" value="Lipocalins"/>
    <property type="match status" value="1"/>
</dbReference>
<evidence type="ECO:0000313" key="3">
    <source>
        <dbReference type="EMBL" id="KAJ9591010.1"/>
    </source>
</evidence>
<comment type="caution">
    <text evidence="3">The sequence shown here is derived from an EMBL/GenBank/DDBJ whole genome shotgun (WGS) entry which is preliminary data.</text>
</comment>
<feature type="non-terminal residue" evidence="3">
    <location>
        <position position="1"/>
    </location>
</feature>
<dbReference type="PANTHER" id="PTHR11955">
    <property type="entry name" value="FATTY ACID BINDING PROTEIN"/>
    <property type="match status" value="1"/>
</dbReference>
<dbReference type="Proteomes" id="UP001233999">
    <property type="component" value="Unassembled WGS sequence"/>
</dbReference>
<reference evidence="3" key="1">
    <citation type="journal article" date="2023" name="IScience">
        <title>Live-bearing cockroach genome reveals convergent evolutionary mechanisms linked to viviparity in insects and beyond.</title>
        <authorList>
            <person name="Fouks B."/>
            <person name="Harrison M.C."/>
            <person name="Mikhailova A.A."/>
            <person name="Marchal E."/>
            <person name="English S."/>
            <person name="Carruthers M."/>
            <person name="Jennings E.C."/>
            <person name="Chiamaka E.L."/>
            <person name="Frigard R.A."/>
            <person name="Pippel M."/>
            <person name="Attardo G.M."/>
            <person name="Benoit J.B."/>
            <person name="Bornberg-Bauer E."/>
            <person name="Tobe S.S."/>
        </authorList>
    </citation>
    <scope>NUCLEOTIDE SEQUENCE</scope>
    <source>
        <strain evidence="3">Stay&amp;Tobe</strain>
    </source>
</reference>
<dbReference type="InterPro" id="IPR031259">
    <property type="entry name" value="ILBP"/>
</dbReference>
<proteinExistence type="inferred from homology"/>
<dbReference type="CDD" id="cd00742">
    <property type="entry name" value="FABP"/>
    <property type="match status" value="1"/>
</dbReference>
<gene>
    <name evidence="3" type="ORF">L9F63_027782</name>
</gene>
<feature type="domain" description="Lipocalin/cytosolic fatty-acid binding" evidence="2">
    <location>
        <begin position="2"/>
        <end position="89"/>
    </location>
</feature>
<evidence type="ECO:0000259" key="2">
    <source>
        <dbReference type="Pfam" id="PF00061"/>
    </source>
</evidence>
<dbReference type="AlphaFoldDB" id="A0AAD8EHQ5"/>
<dbReference type="InterPro" id="IPR012674">
    <property type="entry name" value="Calycin"/>
</dbReference>
<accession>A0AAD8EHQ5</accession>
<dbReference type="GO" id="GO:0008289">
    <property type="term" value="F:lipid binding"/>
    <property type="evidence" value="ECO:0007669"/>
    <property type="project" value="InterPro"/>
</dbReference>
<dbReference type="Gene3D" id="2.40.128.20">
    <property type="match status" value="1"/>
</dbReference>
<reference evidence="3" key="2">
    <citation type="submission" date="2023-05" db="EMBL/GenBank/DDBJ databases">
        <authorList>
            <person name="Fouks B."/>
        </authorList>
    </citation>
    <scope>NUCLEOTIDE SEQUENCE</scope>
    <source>
        <strain evidence="3">Stay&amp;Tobe</strain>
        <tissue evidence="3">Testes</tissue>
    </source>
</reference>
<organism evidence="3 4">
    <name type="scientific">Diploptera punctata</name>
    <name type="common">Pacific beetle cockroach</name>
    <dbReference type="NCBI Taxonomy" id="6984"/>
    <lineage>
        <taxon>Eukaryota</taxon>
        <taxon>Metazoa</taxon>
        <taxon>Ecdysozoa</taxon>
        <taxon>Arthropoda</taxon>
        <taxon>Hexapoda</taxon>
        <taxon>Insecta</taxon>
        <taxon>Pterygota</taxon>
        <taxon>Neoptera</taxon>
        <taxon>Polyneoptera</taxon>
        <taxon>Dictyoptera</taxon>
        <taxon>Blattodea</taxon>
        <taxon>Blaberoidea</taxon>
        <taxon>Blaberidae</taxon>
        <taxon>Diplopterinae</taxon>
        <taxon>Diploptera</taxon>
    </lineage>
</organism>
<dbReference type="EMBL" id="JASPKZ010004101">
    <property type="protein sequence ID" value="KAJ9591010.1"/>
    <property type="molecule type" value="Genomic_DNA"/>
</dbReference>
<protein>
    <recommendedName>
        <fullName evidence="2">Lipocalin/cytosolic fatty-acid binding domain-containing protein</fullName>
    </recommendedName>
</protein>
<comment type="similarity">
    <text evidence="1">Belongs to the calycin superfamily. Fatty-acid binding protein (FABP) family.</text>
</comment>
<sequence>VPFMARKMMAASTPVVEIFSADDTWTIKTSTMIRTTELKFKPGEEYEESMPNGETLKNMTTIEDGKIVTVSQVPDGSKTTRTYSFSEDGMLLTLVHEKSGETAKRHFKRLQ</sequence>
<dbReference type="InterPro" id="IPR000566">
    <property type="entry name" value="Lipocln_cytosolic_FA-bd_dom"/>
</dbReference>
<evidence type="ECO:0000313" key="4">
    <source>
        <dbReference type="Proteomes" id="UP001233999"/>
    </source>
</evidence>
<name>A0AAD8EHQ5_DIPPU</name>